<evidence type="ECO:0000313" key="1">
    <source>
        <dbReference type="EMBL" id="PTQ97995.1"/>
    </source>
</evidence>
<sequence length="250" mass="28454">MTHLQPVFSRQFNGVVWRMEIDPISHTLFIELRNETDKQVSFASIDVAAGRLNFEGLTTDERWLTGMEGAYNGVLLLHHYESNASPTHKALIAIDGKTGEQLWANYNWMFDHFTVNGAVVSDARLQPRKLMLANLQTGELLRPYDPQLDTEPDTQIGLPDIVLPEGELPIQPYGNMMHRLLYNSYRIVSLHALNTAGSLTQHLYVMMGSDVLYHDLLNADIQKLQPEAFVQYNNHLIYLKHRSALSIVNL</sequence>
<accession>A0A2T5JAW4</accession>
<name>A0A2T5JAW4_9SPHI</name>
<dbReference type="Proteomes" id="UP000244168">
    <property type="component" value="Unassembled WGS sequence"/>
</dbReference>
<gene>
    <name evidence="1" type="ORF">C8P68_103154</name>
</gene>
<proteinExistence type="predicted"/>
<organism evidence="1 2">
    <name type="scientific">Mucilaginibacter yixingensis</name>
    <dbReference type="NCBI Taxonomy" id="1295612"/>
    <lineage>
        <taxon>Bacteria</taxon>
        <taxon>Pseudomonadati</taxon>
        <taxon>Bacteroidota</taxon>
        <taxon>Sphingobacteriia</taxon>
        <taxon>Sphingobacteriales</taxon>
        <taxon>Sphingobacteriaceae</taxon>
        <taxon>Mucilaginibacter</taxon>
    </lineage>
</organism>
<dbReference type="RefSeq" id="WP_107828187.1">
    <property type="nucleotide sequence ID" value="NZ_CP160205.1"/>
</dbReference>
<dbReference type="EMBL" id="QAOQ01000003">
    <property type="protein sequence ID" value="PTQ97995.1"/>
    <property type="molecule type" value="Genomic_DNA"/>
</dbReference>
<evidence type="ECO:0000313" key="2">
    <source>
        <dbReference type="Proteomes" id="UP000244168"/>
    </source>
</evidence>
<reference evidence="1 2" key="1">
    <citation type="submission" date="2018-04" db="EMBL/GenBank/DDBJ databases">
        <title>Genomic Encyclopedia of Archaeal and Bacterial Type Strains, Phase II (KMG-II): from individual species to whole genera.</title>
        <authorList>
            <person name="Goeker M."/>
        </authorList>
    </citation>
    <scope>NUCLEOTIDE SEQUENCE [LARGE SCALE GENOMIC DNA]</scope>
    <source>
        <strain evidence="1 2">DSM 26809</strain>
    </source>
</reference>
<dbReference type="AlphaFoldDB" id="A0A2T5JAW4"/>
<keyword evidence="2" id="KW-1185">Reference proteome</keyword>
<dbReference type="Pfam" id="PF16248">
    <property type="entry name" value="DUF4905"/>
    <property type="match status" value="1"/>
</dbReference>
<dbReference type="OrthoDB" id="597091at2"/>
<comment type="caution">
    <text evidence="1">The sequence shown here is derived from an EMBL/GenBank/DDBJ whole genome shotgun (WGS) entry which is preliminary data.</text>
</comment>
<dbReference type="InterPro" id="IPR032595">
    <property type="entry name" value="DUF4905"/>
</dbReference>
<protein>
    <submittedName>
        <fullName evidence="1">Uncharacterized protein DUF4905</fullName>
    </submittedName>
</protein>